<dbReference type="KEGG" id="samy:DB32_001426"/>
<sequence length="159" mass="18074">MRREHSWAPRGARAVGKRAMGHWKTVSIVGAIRIGSRPLLMTHRGAINGRVFLRFVRQRLVPWLRPGDVVVMDNLNSHKMVAVRAAIEAVGATPVYLPTYSPELNPIELLWPHLKRGVRALRTNTEEELRSVLRRLRCSVPVAHIAAWFRHCLSQAQLN</sequence>
<evidence type="ECO:0000313" key="2">
    <source>
        <dbReference type="EMBL" id="AKF04277.1"/>
    </source>
</evidence>
<dbReference type="Proteomes" id="UP000034883">
    <property type="component" value="Chromosome"/>
</dbReference>
<accession>A0A0F6W0Q4</accession>
<dbReference type="NCBIfam" id="NF033545">
    <property type="entry name" value="transpos_IS630"/>
    <property type="match status" value="1"/>
</dbReference>
<dbReference type="PANTHER" id="PTHR46564:SF1">
    <property type="entry name" value="TRANSPOSASE"/>
    <property type="match status" value="1"/>
</dbReference>
<name>A0A0F6W0Q4_9BACT</name>
<dbReference type="EMBL" id="CP011125">
    <property type="protein sequence ID" value="AKF04277.1"/>
    <property type="molecule type" value="Genomic_DNA"/>
</dbReference>
<protein>
    <submittedName>
        <fullName evidence="2">Mobile element protein</fullName>
    </submittedName>
</protein>
<gene>
    <name evidence="2" type="ORF">DB32_001426</name>
</gene>
<dbReference type="GO" id="GO:0003676">
    <property type="term" value="F:nucleic acid binding"/>
    <property type="evidence" value="ECO:0007669"/>
    <property type="project" value="InterPro"/>
</dbReference>
<dbReference type="InterPro" id="IPR038717">
    <property type="entry name" value="Tc1-like_DDE_dom"/>
</dbReference>
<dbReference type="AlphaFoldDB" id="A0A0F6W0Q4"/>
<reference evidence="2 3" key="1">
    <citation type="submission" date="2015-03" db="EMBL/GenBank/DDBJ databases">
        <title>Genome assembly of Sandaracinus amylolyticus DSM 53668.</title>
        <authorList>
            <person name="Sharma G."/>
            <person name="Subramanian S."/>
        </authorList>
    </citation>
    <scope>NUCLEOTIDE SEQUENCE [LARGE SCALE GENOMIC DNA]</scope>
    <source>
        <strain evidence="2 3">DSM 53668</strain>
    </source>
</reference>
<keyword evidence="3" id="KW-1185">Reference proteome</keyword>
<evidence type="ECO:0000313" key="3">
    <source>
        <dbReference type="Proteomes" id="UP000034883"/>
    </source>
</evidence>
<dbReference type="Pfam" id="PF13358">
    <property type="entry name" value="DDE_3"/>
    <property type="match status" value="1"/>
</dbReference>
<organism evidence="2 3">
    <name type="scientific">Sandaracinus amylolyticus</name>
    <dbReference type="NCBI Taxonomy" id="927083"/>
    <lineage>
        <taxon>Bacteria</taxon>
        <taxon>Pseudomonadati</taxon>
        <taxon>Myxococcota</taxon>
        <taxon>Polyangia</taxon>
        <taxon>Polyangiales</taxon>
        <taxon>Sandaracinaceae</taxon>
        <taxon>Sandaracinus</taxon>
    </lineage>
</organism>
<dbReference type="InterPro" id="IPR047655">
    <property type="entry name" value="Transpos_IS630-like"/>
</dbReference>
<dbReference type="Gene3D" id="3.30.420.10">
    <property type="entry name" value="Ribonuclease H-like superfamily/Ribonuclease H"/>
    <property type="match status" value="1"/>
</dbReference>
<proteinExistence type="predicted"/>
<dbReference type="InterPro" id="IPR036397">
    <property type="entry name" value="RNaseH_sf"/>
</dbReference>
<feature type="domain" description="Tc1-like transposase DDE" evidence="1">
    <location>
        <begin position="2"/>
        <end position="129"/>
    </location>
</feature>
<dbReference type="PANTHER" id="PTHR46564">
    <property type="entry name" value="TRANSPOSASE"/>
    <property type="match status" value="1"/>
</dbReference>
<evidence type="ECO:0000259" key="1">
    <source>
        <dbReference type="Pfam" id="PF13358"/>
    </source>
</evidence>